<dbReference type="Proteomes" id="UP000243002">
    <property type="component" value="Unassembled WGS sequence"/>
</dbReference>
<proteinExistence type="predicted"/>
<dbReference type="EMBL" id="PXXO01000021">
    <property type="protein sequence ID" value="PSJ03501.1"/>
    <property type="molecule type" value="Genomic_DNA"/>
</dbReference>
<gene>
    <name evidence="1" type="ORF">C7K55_12830</name>
</gene>
<accession>A0A2P7MQJ4</accession>
<comment type="caution">
    <text evidence="1">The sequence shown here is derived from an EMBL/GenBank/DDBJ whole genome shotgun (WGS) entry which is preliminary data.</text>
</comment>
<name>A0A2P7MQJ4_9CYAN</name>
<evidence type="ECO:0000313" key="1">
    <source>
        <dbReference type="EMBL" id="PSJ03501.1"/>
    </source>
</evidence>
<organism evidence="1 2">
    <name type="scientific">Cyanobium usitatum str. Tous</name>
    <dbReference type="NCBI Taxonomy" id="2116684"/>
    <lineage>
        <taxon>Bacteria</taxon>
        <taxon>Bacillati</taxon>
        <taxon>Cyanobacteriota</taxon>
        <taxon>Cyanophyceae</taxon>
        <taxon>Synechococcales</taxon>
        <taxon>Prochlorococcaceae</taxon>
        <taxon>Cyanobium</taxon>
    </lineage>
</organism>
<protein>
    <submittedName>
        <fullName evidence="1">Uncharacterized protein</fullName>
    </submittedName>
</protein>
<dbReference type="AlphaFoldDB" id="A0A2P7MQJ4"/>
<reference evidence="1 2" key="1">
    <citation type="journal article" date="2018" name="Environ. Microbiol.">
        <title>Ecological and genomic features of two widespread freshwater picocyanobacteria.</title>
        <authorList>
            <person name="Cabello-Yeves P.J."/>
            <person name="Picazo A."/>
            <person name="Camacho A."/>
            <person name="Callieri C."/>
            <person name="Rosselli R."/>
            <person name="Roda-Garcia J.J."/>
            <person name="Coutinho F.H."/>
            <person name="Rodriguez-Valera F."/>
        </authorList>
    </citation>
    <scope>NUCLEOTIDE SEQUENCE [LARGE SCALE GENOMIC DNA]</scope>
    <source>
        <strain evidence="1 2">Tous</strain>
    </source>
</reference>
<sequence length="102" mass="11694">MWPEVPWRQQATCKWVIWPMGLWPSVPSFSSTPGSPVVFPMANSCPDPDAWAWAPALQLWHLNRCWALECDIDPMILRARQLRHQGALPQASCVEQELLPLF</sequence>
<evidence type="ECO:0000313" key="2">
    <source>
        <dbReference type="Proteomes" id="UP000243002"/>
    </source>
</evidence>
<keyword evidence="2" id="KW-1185">Reference proteome</keyword>